<dbReference type="Proteomes" id="UP000184188">
    <property type="component" value="Unassembled WGS sequence"/>
</dbReference>
<evidence type="ECO:0000256" key="1">
    <source>
        <dbReference type="SAM" id="Phobius"/>
    </source>
</evidence>
<feature type="transmembrane region" description="Helical" evidence="1">
    <location>
        <begin position="199"/>
        <end position="225"/>
    </location>
</feature>
<evidence type="ECO:0000313" key="2">
    <source>
        <dbReference type="EMBL" id="OJJ51833.1"/>
    </source>
</evidence>
<keyword evidence="1" id="KW-1133">Transmembrane helix</keyword>
<keyword evidence="1" id="KW-0812">Transmembrane</keyword>
<proteinExistence type="predicted"/>
<dbReference type="VEuPathDB" id="FungiDB:ASPZODRAFT_470574"/>
<accession>A0A1L9SXQ4</accession>
<reference evidence="3" key="1">
    <citation type="journal article" date="2017" name="Genome Biol.">
        <title>Comparative genomics reveals high biological diversity and specific adaptations in the industrially and medically important fungal genus Aspergillus.</title>
        <authorList>
            <person name="de Vries R.P."/>
            <person name="Riley R."/>
            <person name="Wiebenga A."/>
            <person name="Aguilar-Osorio G."/>
            <person name="Amillis S."/>
            <person name="Uchima C.A."/>
            <person name="Anderluh G."/>
            <person name="Asadollahi M."/>
            <person name="Askin M."/>
            <person name="Barry K."/>
            <person name="Battaglia E."/>
            <person name="Bayram O."/>
            <person name="Benocci T."/>
            <person name="Braus-Stromeyer S.A."/>
            <person name="Caldana C."/>
            <person name="Canovas D."/>
            <person name="Cerqueira G.C."/>
            <person name="Chen F."/>
            <person name="Chen W."/>
            <person name="Choi C."/>
            <person name="Clum A."/>
            <person name="Dos Santos R.A."/>
            <person name="Damasio A.R."/>
            <person name="Diallinas G."/>
            <person name="Emri T."/>
            <person name="Fekete E."/>
            <person name="Flipphi M."/>
            <person name="Freyberg S."/>
            <person name="Gallo A."/>
            <person name="Gournas C."/>
            <person name="Habgood R."/>
            <person name="Hainaut M."/>
            <person name="Harispe M.L."/>
            <person name="Henrissat B."/>
            <person name="Hilden K.S."/>
            <person name="Hope R."/>
            <person name="Hossain A."/>
            <person name="Karabika E."/>
            <person name="Karaffa L."/>
            <person name="Karanyi Z."/>
            <person name="Krasevec N."/>
            <person name="Kuo A."/>
            <person name="Kusch H."/>
            <person name="LaButti K."/>
            <person name="Lagendijk E.L."/>
            <person name="Lapidus A."/>
            <person name="Levasseur A."/>
            <person name="Lindquist E."/>
            <person name="Lipzen A."/>
            <person name="Logrieco A.F."/>
            <person name="MacCabe A."/>
            <person name="Maekelae M.R."/>
            <person name="Malavazi I."/>
            <person name="Melin P."/>
            <person name="Meyer V."/>
            <person name="Mielnichuk N."/>
            <person name="Miskei M."/>
            <person name="Molnar A.P."/>
            <person name="Mule G."/>
            <person name="Ngan C.Y."/>
            <person name="Orejas M."/>
            <person name="Orosz E."/>
            <person name="Ouedraogo J.P."/>
            <person name="Overkamp K.M."/>
            <person name="Park H.-S."/>
            <person name="Perrone G."/>
            <person name="Piumi F."/>
            <person name="Punt P.J."/>
            <person name="Ram A.F."/>
            <person name="Ramon A."/>
            <person name="Rauscher S."/>
            <person name="Record E."/>
            <person name="Riano-Pachon D.M."/>
            <person name="Robert V."/>
            <person name="Roehrig J."/>
            <person name="Ruller R."/>
            <person name="Salamov A."/>
            <person name="Salih N.S."/>
            <person name="Samson R.A."/>
            <person name="Sandor E."/>
            <person name="Sanguinetti M."/>
            <person name="Schuetze T."/>
            <person name="Sepcic K."/>
            <person name="Shelest E."/>
            <person name="Sherlock G."/>
            <person name="Sophianopoulou V."/>
            <person name="Squina F.M."/>
            <person name="Sun H."/>
            <person name="Susca A."/>
            <person name="Todd R.B."/>
            <person name="Tsang A."/>
            <person name="Unkles S.E."/>
            <person name="van de Wiele N."/>
            <person name="van Rossen-Uffink D."/>
            <person name="Oliveira J.V."/>
            <person name="Vesth T.C."/>
            <person name="Visser J."/>
            <person name="Yu J.-H."/>
            <person name="Zhou M."/>
            <person name="Andersen M.R."/>
            <person name="Archer D.B."/>
            <person name="Baker S.E."/>
            <person name="Benoit I."/>
            <person name="Brakhage A.A."/>
            <person name="Braus G.H."/>
            <person name="Fischer R."/>
            <person name="Frisvad J.C."/>
            <person name="Goldman G.H."/>
            <person name="Houbraken J."/>
            <person name="Oakley B."/>
            <person name="Pocsi I."/>
            <person name="Scazzocchio C."/>
            <person name="Seiboth B."/>
            <person name="vanKuyk P.A."/>
            <person name="Wortman J."/>
            <person name="Dyer P.S."/>
            <person name="Grigoriev I.V."/>
        </authorList>
    </citation>
    <scope>NUCLEOTIDE SEQUENCE [LARGE SCALE GENOMIC DNA]</scope>
    <source>
        <strain evidence="3">CBS 506.65</strain>
    </source>
</reference>
<dbReference type="AlphaFoldDB" id="A0A1L9SXQ4"/>
<keyword evidence="1" id="KW-0472">Membrane</keyword>
<dbReference type="EMBL" id="KV878336">
    <property type="protein sequence ID" value="OJJ51833.1"/>
    <property type="molecule type" value="Genomic_DNA"/>
</dbReference>
<sequence length="743" mass="80668">MAYQRMSPRDEALPEQPATPRWKRFLHWRNLLGILWLAPAIALLLLNFQGYIIGAGLACRGACGINVYSATTVQQTRRLDQGNRDVLGALQLVAKLIELWFQFIAGSMVVSIAMGLSHRPGVPMSLFAMYAEFLDGLYLHDFINKVWRALRSRGQFQSHSADDDDDDNSLQVSTTTALIANTTGADGKPASLEGHRGPLYAFLALAGVLALAGSLMGVATAILVLPSLQYIDINRHAGRAFNGTQGATPPGTLPGPYCSAAALARGGYACTGILYAASLDGMVDAANVSIGQAEYQDGSILPPVCQEGMLSFSFNTSLTGSSLWTPSRQVLRALSVDYEDWLNSTTSSKVYRRDRYPDSFRFNHSLATQLQRVGPSIGIQGDCYGGNQSGVTQVELAAEQFVRCYGNITLDEEYEPLATPFTRCIPWGRGWNESAAFSSASFTLNDSYPRAWTADSQAVQVQIYSTPVARYIPSDQINVSSSPSRAYWETLFASPAPDNTFWNMSSYSQTFEYSMASQPESLIWCDSASFLSFATYTLNPTQGSNLLLLVQLEVDNTAPSVDPSSDNKAAIPIDAAWFLAGWSANANGSVAATRSAAQGFIDMYYGAIDTGDVVDAFVFILLHEYSVLHTMSLVTHETRAVTTAAQRSAQARLEARDPGLNAMLRSWATVQMWRYSLGSATSIFGVVIMVIGVVVTLLRTALFLRAPQENNLVVTALLYAPESVRVNGLPLRVKGGGLFPVTQ</sequence>
<dbReference type="RefSeq" id="XP_022586343.1">
    <property type="nucleotide sequence ID" value="XM_022728387.1"/>
</dbReference>
<organism evidence="2 3">
    <name type="scientific">Penicilliopsis zonata CBS 506.65</name>
    <dbReference type="NCBI Taxonomy" id="1073090"/>
    <lineage>
        <taxon>Eukaryota</taxon>
        <taxon>Fungi</taxon>
        <taxon>Dikarya</taxon>
        <taxon>Ascomycota</taxon>
        <taxon>Pezizomycotina</taxon>
        <taxon>Eurotiomycetes</taxon>
        <taxon>Eurotiomycetidae</taxon>
        <taxon>Eurotiales</taxon>
        <taxon>Aspergillaceae</taxon>
        <taxon>Penicilliopsis</taxon>
    </lineage>
</organism>
<gene>
    <name evidence="2" type="ORF">ASPZODRAFT_470574</name>
</gene>
<feature type="transmembrane region" description="Helical" evidence="1">
    <location>
        <begin position="672"/>
        <end position="698"/>
    </location>
</feature>
<protein>
    <submittedName>
        <fullName evidence="2">Uncharacterized protein</fullName>
    </submittedName>
</protein>
<evidence type="ECO:0000313" key="3">
    <source>
        <dbReference type="Proteomes" id="UP000184188"/>
    </source>
</evidence>
<name>A0A1L9SXQ4_9EURO</name>
<dbReference type="GeneID" id="34614851"/>
<dbReference type="OrthoDB" id="5342924at2759"/>
<keyword evidence="3" id="KW-1185">Reference proteome</keyword>
<feature type="transmembrane region" description="Helical" evidence="1">
    <location>
        <begin position="31"/>
        <end position="52"/>
    </location>
</feature>